<feature type="compositionally biased region" description="Polar residues" evidence="1">
    <location>
        <begin position="40"/>
        <end position="56"/>
    </location>
</feature>
<dbReference type="Proteomes" id="UP001168098">
    <property type="component" value="Unassembled WGS sequence"/>
</dbReference>
<organism evidence="2 3">
    <name type="scientific">Vitis rotundifolia</name>
    <name type="common">Muscadine grape</name>
    <dbReference type="NCBI Taxonomy" id="103349"/>
    <lineage>
        <taxon>Eukaryota</taxon>
        <taxon>Viridiplantae</taxon>
        <taxon>Streptophyta</taxon>
        <taxon>Embryophyta</taxon>
        <taxon>Tracheophyta</taxon>
        <taxon>Spermatophyta</taxon>
        <taxon>Magnoliopsida</taxon>
        <taxon>eudicotyledons</taxon>
        <taxon>Gunneridae</taxon>
        <taxon>Pentapetalae</taxon>
        <taxon>rosids</taxon>
        <taxon>Vitales</taxon>
        <taxon>Vitaceae</taxon>
        <taxon>Viteae</taxon>
        <taxon>Vitis</taxon>
    </lineage>
</organism>
<evidence type="ECO:0000256" key="1">
    <source>
        <dbReference type="SAM" id="MobiDB-lite"/>
    </source>
</evidence>
<protein>
    <submittedName>
        <fullName evidence="2">Uncharacterized protein</fullName>
    </submittedName>
</protein>
<dbReference type="EMBL" id="JARBHA010000019">
    <property type="protein sequence ID" value="KAJ9672801.1"/>
    <property type="molecule type" value="Genomic_DNA"/>
</dbReference>
<reference evidence="2 3" key="1">
    <citation type="journal article" date="2023" name="BMC Biotechnol.">
        <title>Vitis rotundifolia cv Carlos genome sequencing.</title>
        <authorList>
            <person name="Huff M."/>
            <person name="Hulse-Kemp A."/>
            <person name="Scheffler B."/>
            <person name="Youngblood R."/>
            <person name="Simpson S."/>
            <person name="Babiker E."/>
            <person name="Staton M."/>
        </authorList>
    </citation>
    <scope>NUCLEOTIDE SEQUENCE [LARGE SCALE GENOMIC DNA]</scope>
    <source>
        <tissue evidence="2">Leaf</tissue>
    </source>
</reference>
<gene>
    <name evidence="2" type="ORF">PVL29_026150</name>
</gene>
<accession>A0AA38YLT7</accession>
<dbReference type="AlphaFoldDB" id="A0AA38YLT7"/>
<name>A0AA38YLT7_VITRO</name>
<comment type="caution">
    <text evidence="2">The sequence shown here is derived from an EMBL/GenBank/DDBJ whole genome shotgun (WGS) entry which is preliminary data.</text>
</comment>
<sequence length="85" mass="9462">MLKKSPIGNGSETQELYFLTTLDLENRELDIETTVDNFPTLKQPSPVHGSSTNSTLEMLVPPGRPCSSTSALQHLCVKHSIFLYR</sequence>
<proteinExistence type="predicted"/>
<evidence type="ECO:0000313" key="2">
    <source>
        <dbReference type="EMBL" id="KAJ9672801.1"/>
    </source>
</evidence>
<feature type="region of interest" description="Disordered" evidence="1">
    <location>
        <begin position="40"/>
        <end position="61"/>
    </location>
</feature>
<keyword evidence="3" id="KW-1185">Reference proteome</keyword>
<evidence type="ECO:0000313" key="3">
    <source>
        <dbReference type="Proteomes" id="UP001168098"/>
    </source>
</evidence>